<dbReference type="EMBL" id="KZ454949">
    <property type="protein sequence ID" value="PNW69729.1"/>
    <property type="molecule type" value="Genomic_DNA"/>
</dbReference>
<keyword evidence="5" id="KW-1185">Reference proteome</keyword>
<dbReference type="EMBL" id="KZ454950">
    <property type="protein sequence ID" value="PNW69710.1"/>
    <property type="molecule type" value="Genomic_DNA"/>
</dbReference>
<evidence type="ECO:0000256" key="1">
    <source>
        <dbReference type="SAM" id="MobiDB-lite"/>
    </source>
</evidence>
<dbReference type="Gramene" id="PNW69729">
    <property type="protein sequence ID" value="PNW69729"/>
    <property type="gene ID" value="CHLRE_22g753597v5"/>
</dbReference>
<dbReference type="KEGG" id="cre:CHLRE_12g491950v5"/>
<name>A0A2K3CN48_CHLRE</name>
<evidence type="ECO:0000313" key="4">
    <source>
        <dbReference type="EMBL" id="PNW74582.1"/>
    </source>
</evidence>
<evidence type="ECO:0000313" key="5">
    <source>
        <dbReference type="Proteomes" id="UP000006906"/>
    </source>
</evidence>
<dbReference type="GeneID" id="5727871"/>
<accession>A0A2K3CN48</accession>
<feature type="compositionally biased region" description="Polar residues" evidence="1">
    <location>
        <begin position="1"/>
        <end position="13"/>
    </location>
</feature>
<proteinExistence type="predicted"/>
<evidence type="ECO:0000313" key="2">
    <source>
        <dbReference type="EMBL" id="PNW69710.1"/>
    </source>
</evidence>
<dbReference type="RefSeq" id="XP_001702330.2">
    <property type="nucleotide sequence ID" value="XM_001702278.2"/>
</dbReference>
<evidence type="ECO:0000313" key="3">
    <source>
        <dbReference type="EMBL" id="PNW69729.1"/>
    </source>
</evidence>
<dbReference type="EMBL" id="CM008973">
    <property type="protein sequence ID" value="PNW74582.1"/>
    <property type="molecule type" value="Genomic_DNA"/>
</dbReference>
<dbReference type="Gramene" id="PNW69730">
    <property type="protein sequence ID" value="PNW69730"/>
    <property type="gene ID" value="CHLRE_22g753597v5"/>
</dbReference>
<dbReference type="Gramene" id="PNW74582">
    <property type="protein sequence ID" value="PNW74582"/>
    <property type="gene ID" value="CHLRE_12g491950v5"/>
</dbReference>
<protein>
    <submittedName>
        <fullName evidence="2">Uncharacterized protein</fullName>
    </submittedName>
</protein>
<reference evidence="2 5" key="1">
    <citation type="journal article" date="2007" name="Science">
        <title>The Chlamydomonas genome reveals the evolution of key animal and plant functions.</title>
        <authorList>
            <person name="Merchant S.S."/>
            <person name="Prochnik S.E."/>
            <person name="Vallon O."/>
            <person name="Harris E.H."/>
            <person name="Karpowicz S.J."/>
            <person name="Witman G.B."/>
            <person name="Terry A."/>
            <person name="Salamov A."/>
            <person name="Fritz-Laylin L.K."/>
            <person name="Marechal-Drouard L."/>
            <person name="Marshall W.F."/>
            <person name="Qu L.H."/>
            <person name="Nelson D.R."/>
            <person name="Sanderfoot A.A."/>
            <person name="Spalding M.H."/>
            <person name="Kapitonov V.V."/>
            <person name="Ren Q."/>
            <person name="Ferris P."/>
            <person name="Lindquist E."/>
            <person name="Shapiro H."/>
            <person name="Lucas S.M."/>
            <person name="Grimwood J."/>
            <person name="Schmutz J."/>
            <person name="Cardol P."/>
            <person name="Cerutti H."/>
            <person name="Chanfreau G."/>
            <person name="Chen C.L."/>
            <person name="Cognat V."/>
            <person name="Croft M.T."/>
            <person name="Dent R."/>
            <person name="Dutcher S."/>
            <person name="Fernandez E."/>
            <person name="Fukuzawa H."/>
            <person name="Gonzalez-Ballester D."/>
            <person name="Gonzalez-Halphen D."/>
            <person name="Hallmann A."/>
            <person name="Hanikenne M."/>
            <person name="Hippler M."/>
            <person name="Inwood W."/>
            <person name="Jabbari K."/>
            <person name="Kalanon M."/>
            <person name="Kuras R."/>
            <person name="Lefebvre P.A."/>
            <person name="Lemaire S.D."/>
            <person name="Lobanov A.V."/>
            <person name="Lohr M."/>
            <person name="Manuell A."/>
            <person name="Meier I."/>
            <person name="Mets L."/>
            <person name="Mittag M."/>
            <person name="Mittelmeier T."/>
            <person name="Moroney J.V."/>
            <person name="Moseley J."/>
            <person name="Napoli C."/>
            <person name="Nedelcu A.M."/>
            <person name="Niyogi K."/>
            <person name="Novoselov S.V."/>
            <person name="Paulsen I.T."/>
            <person name="Pazour G."/>
            <person name="Purton S."/>
            <person name="Ral J.P."/>
            <person name="Riano-Pachon D.M."/>
            <person name="Riekhof W."/>
            <person name="Rymarquis L."/>
            <person name="Schroda M."/>
            <person name="Stern D."/>
            <person name="Umen J."/>
            <person name="Willows R."/>
            <person name="Wilson N."/>
            <person name="Zimmer S.L."/>
            <person name="Allmer J."/>
            <person name="Balk J."/>
            <person name="Bisova K."/>
            <person name="Chen C.J."/>
            <person name="Elias M."/>
            <person name="Gendler K."/>
            <person name="Hauser C."/>
            <person name="Lamb M.R."/>
            <person name="Ledford H."/>
            <person name="Long J.C."/>
            <person name="Minagawa J."/>
            <person name="Page M.D."/>
            <person name="Pan J."/>
            <person name="Pootakham W."/>
            <person name="Roje S."/>
            <person name="Rose A."/>
            <person name="Stahlberg E."/>
            <person name="Terauchi A.M."/>
            <person name="Yang P."/>
            <person name="Ball S."/>
            <person name="Bowler C."/>
            <person name="Dieckmann C.L."/>
            <person name="Gladyshev V.N."/>
            <person name="Green P."/>
            <person name="Jorgensen R."/>
            <person name="Mayfield S."/>
            <person name="Mueller-Roeber B."/>
            <person name="Rajamani S."/>
            <person name="Sayre R.T."/>
            <person name="Brokstein P."/>
            <person name="Dubchak I."/>
            <person name="Goodstein D."/>
            <person name="Hornick L."/>
            <person name="Huang Y.W."/>
            <person name="Jhaveri J."/>
            <person name="Luo Y."/>
            <person name="Martinez D."/>
            <person name="Ngau W.C."/>
            <person name="Otillar B."/>
            <person name="Poliakov A."/>
            <person name="Porter A."/>
            <person name="Szajkowski L."/>
            <person name="Werner G."/>
            <person name="Zhou K."/>
            <person name="Grigoriev I.V."/>
            <person name="Rokhsar D.S."/>
            <person name="Grossman A.R."/>
        </authorList>
    </citation>
    <scope>NUCLEOTIDE SEQUENCE [LARGE SCALE GENOMIC DNA]</scope>
    <source>
        <strain evidence="5">CC-503</strain>
        <strain evidence="2">CC-503 cw92 mt+</strain>
    </source>
</reference>
<organism evidence="2 5">
    <name type="scientific">Chlamydomonas reinhardtii</name>
    <name type="common">Chlamydomonas smithii</name>
    <dbReference type="NCBI Taxonomy" id="3055"/>
    <lineage>
        <taxon>Eukaryota</taxon>
        <taxon>Viridiplantae</taxon>
        <taxon>Chlorophyta</taxon>
        <taxon>core chlorophytes</taxon>
        <taxon>Chlorophyceae</taxon>
        <taxon>CS clade</taxon>
        <taxon>Chlamydomonadales</taxon>
        <taxon>Chlamydomonadaceae</taxon>
        <taxon>Chlamydomonas</taxon>
    </lineage>
</organism>
<dbReference type="Proteomes" id="UP000006906">
    <property type="component" value="Chromosome 12"/>
</dbReference>
<dbReference type="PaxDb" id="3055-EDO95877"/>
<reference evidence="2" key="2">
    <citation type="submission" date="2017-07" db="EMBL/GenBank/DDBJ databases">
        <title>WGS assembly of Chlamydomonas reinhardtii.</title>
        <authorList>
            <consortium name="Chlamydomonas Annotation Team"/>
            <consortium name="JGI Annotation Team"/>
            <person name="Merchant S.S."/>
            <person name="Prochnik S.E."/>
            <person name="Vallon O."/>
            <person name="Harris E.H."/>
            <person name="Karpowicz S.J."/>
            <person name="Witman G.B."/>
            <person name="Terry A."/>
            <person name="Salamov A."/>
            <person name="Fritz-Laylin L.K."/>
            <person name="Marechal-Drouard L."/>
            <person name="Marshall W.F."/>
            <person name="Qu L.H."/>
            <person name="Nelson D.R."/>
            <person name="Sanderfoot A.A."/>
            <person name="Spalding M.H."/>
            <person name="Kapitonov V.V."/>
            <person name="Ren Q."/>
            <person name="Ferris P."/>
            <person name="Lindquist E."/>
            <person name="Shapiro H."/>
            <person name="Lucas S.M."/>
            <person name="Grimwood J."/>
            <person name="Schmutz J."/>
            <person name="Grigoriev I.V."/>
            <person name="Rokhsar D.S."/>
        </authorList>
    </citation>
    <scope>NUCLEOTIDE SEQUENCE</scope>
    <source>
        <strain evidence="2">CC-503 cw92 mt+</strain>
    </source>
</reference>
<dbReference type="AlphaFoldDB" id="A0A2K3CN48"/>
<dbReference type="Gramene" id="PNW69710">
    <property type="protein sequence ID" value="PNW69710"/>
    <property type="gene ID" value="CHLRE_23g754447v5"/>
</dbReference>
<gene>
    <name evidence="4" type="ORF">CHLRE_12g491950v5</name>
    <name evidence="3" type="ORF">CHLRE_22g753597v5</name>
    <name evidence="2" type="ORF">CHLRE_23g754447v5</name>
</gene>
<sequence length="71" mass="7349">MQSIGTHGITQASCAAPPDTPGKQHPLRVAFDVLQLEAWYRLASARAPCITTKAGPAVAAAMDTDDEEGAA</sequence>
<feature type="region of interest" description="Disordered" evidence="1">
    <location>
        <begin position="1"/>
        <end position="25"/>
    </location>
</feature>
<dbReference type="EMBL" id="KZ454949">
    <property type="protein sequence ID" value="PNW69730.1"/>
    <property type="molecule type" value="Genomic_DNA"/>
</dbReference>